<keyword evidence="1" id="KW-0732">Signal</keyword>
<protein>
    <submittedName>
        <fullName evidence="2">Uncharacterized protein</fullName>
    </submittedName>
</protein>
<organism evidence="2 3">
    <name type="scientific">Tropilaelaps mercedesae</name>
    <dbReference type="NCBI Taxonomy" id="418985"/>
    <lineage>
        <taxon>Eukaryota</taxon>
        <taxon>Metazoa</taxon>
        <taxon>Ecdysozoa</taxon>
        <taxon>Arthropoda</taxon>
        <taxon>Chelicerata</taxon>
        <taxon>Arachnida</taxon>
        <taxon>Acari</taxon>
        <taxon>Parasitiformes</taxon>
        <taxon>Mesostigmata</taxon>
        <taxon>Gamasina</taxon>
        <taxon>Dermanyssoidea</taxon>
        <taxon>Laelapidae</taxon>
        <taxon>Tropilaelaps</taxon>
    </lineage>
</organism>
<feature type="signal peptide" evidence="1">
    <location>
        <begin position="1"/>
        <end position="20"/>
    </location>
</feature>
<comment type="caution">
    <text evidence="2">The sequence shown here is derived from an EMBL/GenBank/DDBJ whole genome shotgun (WGS) entry which is preliminary data.</text>
</comment>
<feature type="chain" id="PRO_5013343044" evidence="1">
    <location>
        <begin position="21"/>
        <end position="216"/>
    </location>
</feature>
<accession>A0A1V9XPI6</accession>
<keyword evidence="3" id="KW-1185">Reference proteome</keyword>
<gene>
    <name evidence="2" type="ORF">BIW11_08453</name>
</gene>
<dbReference type="OrthoDB" id="10592410at2759"/>
<dbReference type="EMBL" id="MNPL01006444">
    <property type="protein sequence ID" value="OQR75391.1"/>
    <property type="molecule type" value="Genomic_DNA"/>
</dbReference>
<dbReference type="Proteomes" id="UP000192247">
    <property type="component" value="Unassembled WGS sequence"/>
</dbReference>
<dbReference type="InParanoid" id="A0A1V9XPI6"/>
<evidence type="ECO:0000313" key="3">
    <source>
        <dbReference type="Proteomes" id="UP000192247"/>
    </source>
</evidence>
<sequence>MSFVEFQFALLLSMASIAVATHSYGFSHGIPFHQSLPHGGVISHGGDYGAPGDLLGMHSFPGYGSGLSLGGHGGHGGLSLGGHHGGLLSAAHFDSHGLALAGHGHGGLQLVDYGLPEKSKLYGGYVGGFGGYAKGALESIQHLNQGGIRLPSIPYGAPQASPAAFGSHRSLGHGAPLGSHGPIEHYGGHSGHQIGHLGIGIGGTQYGVGYKKAKAA</sequence>
<evidence type="ECO:0000256" key="1">
    <source>
        <dbReference type="SAM" id="SignalP"/>
    </source>
</evidence>
<proteinExistence type="predicted"/>
<name>A0A1V9XPI6_9ACAR</name>
<reference evidence="2 3" key="1">
    <citation type="journal article" date="2017" name="Gigascience">
        <title>Draft genome of the honey bee ectoparasitic mite, Tropilaelaps mercedesae, is shaped by the parasitic life history.</title>
        <authorList>
            <person name="Dong X."/>
            <person name="Armstrong S.D."/>
            <person name="Xia D."/>
            <person name="Makepeace B.L."/>
            <person name="Darby A.C."/>
            <person name="Kadowaki T."/>
        </authorList>
    </citation>
    <scope>NUCLEOTIDE SEQUENCE [LARGE SCALE GENOMIC DNA]</scope>
    <source>
        <strain evidence="2">Wuxi-XJTLU</strain>
    </source>
</reference>
<dbReference type="AlphaFoldDB" id="A0A1V9XPI6"/>
<evidence type="ECO:0000313" key="2">
    <source>
        <dbReference type="EMBL" id="OQR75391.1"/>
    </source>
</evidence>